<dbReference type="InterPro" id="IPR012677">
    <property type="entry name" value="Nucleotide-bd_a/b_plait_sf"/>
</dbReference>
<name>A0AA38IJE5_9CUCU</name>
<dbReference type="FunFam" id="3.30.70.330:FF:000182">
    <property type="entry name" value="RNA-binding motif protein 28"/>
    <property type="match status" value="1"/>
</dbReference>
<evidence type="ECO:0000256" key="3">
    <source>
        <dbReference type="ARBA" id="ARBA00022884"/>
    </source>
</evidence>
<dbReference type="FunFam" id="3.30.70.330:FF:000340">
    <property type="entry name" value="RNA-binding motif protein 28"/>
    <property type="match status" value="1"/>
</dbReference>
<feature type="region of interest" description="Disordered" evidence="6">
    <location>
        <begin position="156"/>
        <end position="205"/>
    </location>
</feature>
<proteinExistence type="predicted"/>
<evidence type="ECO:0000259" key="7">
    <source>
        <dbReference type="PROSITE" id="PS50102"/>
    </source>
</evidence>
<comment type="subcellular location">
    <subcellularLocation>
        <location evidence="1">Nucleus</location>
    </subcellularLocation>
</comment>
<dbReference type="PANTHER" id="PTHR48039">
    <property type="entry name" value="RNA-BINDING MOTIF PROTEIN 14B"/>
    <property type="match status" value="1"/>
</dbReference>
<dbReference type="PROSITE" id="PS50102">
    <property type="entry name" value="RRM"/>
    <property type="match status" value="3"/>
</dbReference>
<evidence type="ECO:0000256" key="2">
    <source>
        <dbReference type="ARBA" id="ARBA00022737"/>
    </source>
</evidence>
<dbReference type="Proteomes" id="UP001168821">
    <property type="component" value="Unassembled WGS sequence"/>
</dbReference>
<feature type="compositionally biased region" description="Basic and acidic residues" evidence="6">
    <location>
        <begin position="196"/>
        <end position="205"/>
    </location>
</feature>
<sequence length="492" mass="56470">MARQVRKTIYVPQLSTKEKLKLIKKDKKQKLKQKRARLIVRNLPFEANEETLRKHFEKFGELEDVKILKKEDGKLVGCGFIQYKLVQKAAKARHHLNGKPFMGRTINVDFALSREKFENAQKVKIKQENKVKIKEELVYADEIQEAVIEIKSKSEDIKGDKGEEDTEISDEEGESEDKDIEESDEEEEEEESSDEPSVKKPKFESNDVVEGRTVFIKNVPFSATNDDLKECMKQFGPIYYALICVDKFTEHSKGTAFVKFCNAEDAEKALTAGTELTLLGNVLDCQRSLAGNEVREKTSAKKQDKTVTKDSRNLYLVKEGVILVGSQAAEKVSASDMAKRLQLEQYKTQMLRNLNMFVSRERLIVHNLPASWDDNKLRDLIKNNSPKNSFIKEARVMRDMRTVDASGVGKSKEFGFVTFAKHEDAIATLRALNNNPYIFSAHRRPIVAFSIENRAMVKAKQKRLEKSRLNNPKCKNFDINVKKTHDEKKQKR</sequence>
<dbReference type="SUPFAM" id="SSF54928">
    <property type="entry name" value="RNA-binding domain, RBD"/>
    <property type="match status" value="2"/>
</dbReference>
<dbReference type="Gene3D" id="3.30.70.330">
    <property type="match status" value="3"/>
</dbReference>
<dbReference type="CDD" id="cd12416">
    <property type="entry name" value="RRM4_RBM28_like"/>
    <property type="match status" value="1"/>
</dbReference>
<evidence type="ECO:0000256" key="4">
    <source>
        <dbReference type="ARBA" id="ARBA00023242"/>
    </source>
</evidence>
<reference evidence="8" key="1">
    <citation type="journal article" date="2023" name="G3 (Bethesda)">
        <title>Whole genome assemblies of Zophobas morio and Tenebrio molitor.</title>
        <authorList>
            <person name="Kaur S."/>
            <person name="Stinson S.A."/>
            <person name="diCenzo G.C."/>
        </authorList>
    </citation>
    <scope>NUCLEOTIDE SEQUENCE</scope>
    <source>
        <strain evidence="8">QUZm001</strain>
    </source>
</reference>
<organism evidence="8 9">
    <name type="scientific">Zophobas morio</name>
    <dbReference type="NCBI Taxonomy" id="2755281"/>
    <lineage>
        <taxon>Eukaryota</taxon>
        <taxon>Metazoa</taxon>
        <taxon>Ecdysozoa</taxon>
        <taxon>Arthropoda</taxon>
        <taxon>Hexapoda</taxon>
        <taxon>Insecta</taxon>
        <taxon>Pterygota</taxon>
        <taxon>Neoptera</taxon>
        <taxon>Endopterygota</taxon>
        <taxon>Coleoptera</taxon>
        <taxon>Polyphaga</taxon>
        <taxon>Cucujiformia</taxon>
        <taxon>Tenebrionidae</taxon>
        <taxon>Zophobas</taxon>
    </lineage>
</organism>
<dbReference type="InterPro" id="IPR000504">
    <property type="entry name" value="RRM_dom"/>
</dbReference>
<evidence type="ECO:0000313" key="8">
    <source>
        <dbReference type="EMBL" id="KAJ3658933.1"/>
    </source>
</evidence>
<keyword evidence="2" id="KW-0677">Repeat</keyword>
<evidence type="ECO:0000256" key="6">
    <source>
        <dbReference type="SAM" id="MobiDB-lite"/>
    </source>
</evidence>
<dbReference type="GO" id="GO:0003729">
    <property type="term" value="F:mRNA binding"/>
    <property type="evidence" value="ECO:0007669"/>
    <property type="project" value="TreeGrafter"/>
</dbReference>
<feature type="domain" description="RRM" evidence="7">
    <location>
        <begin position="36"/>
        <end position="113"/>
    </location>
</feature>
<dbReference type="InterPro" id="IPR051945">
    <property type="entry name" value="RRM_MRD1_RNA_proc_ribogen"/>
</dbReference>
<feature type="compositionally biased region" description="Acidic residues" evidence="6">
    <location>
        <begin position="162"/>
        <end position="194"/>
    </location>
</feature>
<comment type="caution">
    <text evidence="8">The sequence shown here is derived from an EMBL/GenBank/DDBJ whole genome shotgun (WGS) entry which is preliminary data.</text>
</comment>
<dbReference type="GO" id="GO:0005730">
    <property type="term" value="C:nucleolus"/>
    <property type="evidence" value="ECO:0007669"/>
    <property type="project" value="TreeGrafter"/>
</dbReference>
<dbReference type="AlphaFoldDB" id="A0AA38IJE5"/>
<dbReference type="PANTHER" id="PTHR48039:SF5">
    <property type="entry name" value="RNA-BINDING PROTEIN 28"/>
    <property type="match status" value="1"/>
</dbReference>
<accession>A0AA38IJE5</accession>
<dbReference type="SMART" id="SM00360">
    <property type="entry name" value="RRM"/>
    <property type="match status" value="3"/>
</dbReference>
<feature type="domain" description="RRM" evidence="7">
    <location>
        <begin position="361"/>
        <end position="452"/>
    </location>
</feature>
<keyword evidence="4" id="KW-0539">Nucleus</keyword>
<gene>
    <name evidence="8" type="ORF">Zmor_010646</name>
</gene>
<evidence type="ECO:0000256" key="5">
    <source>
        <dbReference type="PROSITE-ProRule" id="PRU00176"/>
    </source>
</evidence>
<feature type="domain" description="RRM" evidence="7">
    <location>
        <begin position="212"/>
        <end position="301"/>
    </location>
</feature>
<evidence type="ECO:0000313" key="9">
    <source>
        <dbReference type="Proteomes" id="UP001168821"/>
    </source>
</evidence>
<protein>
    <recommendedName>
        <fullName evidence="7">RRM domain-containing protein</fullName>
    </recommendedName>
</protein>
<dbReference type="InterPro" id="IPR035979">
    <property type="entry name" value="RBD_domain_sf"/>
</dbReference>
<dbReference type="Pfam" id="PF00076">
    <property type="entry name" value="RRM_1"/>
    <property type="match status" value="3"/>
</dbReference>
<keyword evidence="9" id="KW-1185">Reference proteome</keyword>
<evidence type="ECO:0000256" key="1">
    <source>
        <dbReference type="ARBA" id="ARBA00004123"/>
    </source>
</evidence>
<dbReference type="CDD" id="cd12414">
    <property type="entry name" value="RRM2_RBM28_like"/>
    <property type="match status" value="1"/>
</dbReference>
<dbReference type="EMBL" id="JALNTZ010000003">
    <property type="protein sequence ID" value="KAJ3658933.1"/>
    <property type="molecule type" value="Genomic_DNA"/>
</dbReference>
<keyword evidence="3 5" id="KW-0694">RNA-binding</keyword>